<dbReference type="AlphaFoldDB" id="A0AAW4FSN6"/>
<dbReference type="PANTHER" id="PTHR10605:SF56">
    <property type="entry name" value="BIFUNCTIONAL HEPARAN SULFATE N-DEACETYLASE_N-SULFOTRANSFERASE"/>
    <property type="match status" value="1"/>
</dbReference>
<comment type="caution">
    <text evidence="4">The sequence shown here is derived from an EMBL/GenBank/DDBJ whole genome shotgun (WGS) entry which is preliminary data.</text>
</comment>
<keyword evidence="2" id="KW-0325">Glycoprotein</keyword>
<dbReference type="SUPFAM" id="SSF52540">
    <property type="entry name" value="P-loop containing nucleoside triphosphate hydrolases"/>
    <property type="match status" value="1"/>
</dbReference>
<gene>
    <name evidence="4" type="ORF">GFB56_26460</name>
</gene>
<evidence type="ECO:0000256" key="2">
    <source>
        <dbReference type="ARBA" id="ARBA00023180"/>
    </source>
</evidence>
<evidence type="ECO:0000259" key="3">
    <source>
        <dbReference type="Pfam" id="PF00685"/>
    </source>
</evidence>
<evidence type="ECO:0000256" key="1">
    <source>
        <dbReference type="ARBA" id="ARBA00022679"/>
    </source>
</evidence>
<organism evidence="4 5">
    <name type="scientific">Ensifer canadensis</name>
    <dbReference type="NCBI Taxonomy" id="555315"/>
    <lineage>
        <taxon>Bacteria</taxon>
        <taxon>Pseudomonadati</taxon>
        <taxon>Pseudomonadota</taxon>
        <taxon>Alphaproteobacteria</taxon>
        <taxon>Hyphomicrobiales</taxon>
        <taxon>Rhizobiaceae</taxon>
        <taxon>Sinorhizobium/Ensifer group</taxon>
        <taxon>Ensifer</taxon>
    </lineage>
</organism>
<dbReference type="EMBL" id="WXFA01000024">
    <property type="protein sequence ID" value="MBM3094290.1"/>
    <property type="molecule type" value="Genomic_DNA"/>
</dbReference>
<proteinExistence type="predicted"/>
<dbReference type="InterPro" id="IPR027417">
    <property type="entry name" value="P-loop_NTPase"/>
</dbReference>
<dbReference type="PANTHER" id="PTHR10605">
    <property type="entry name" value="HEPARAN SULFATE SULFOTRANSFERASE"/>
    <property type="match status" value="1"/>
</dbReference>
<reference evidence="4 5" key="1">
    <citation type="submission" date="2020-01" db="EMBL/GenBank/DDBJ databases">
        <title>Draft genome assembly of Ensifer adhaerens T173.</title>
        <authorList>
            <person name="Craig J.E."/>
            <person name="Stinchcombe J.R."/>
        </authorList>
    </citation>
    <scope>NUCLEOTIDE SEQUENCE [LARGE SCALE GENOMIC DNA]</scope>
    <source>
        <strain evidence="4 5">T173</strain>
    </source>
</reference>
<dbReference type="Gene3D" id="3.40.50.300">
    <property type="entry name" value="P-loop containing nucleotide triphosphate hydrolases"/>
    <property type="match status" value="1"/>
</dbReference>
<evidence type="ECO:0000313" key="4">
    <source>
        <dbReference type="EMBL" id="MBM3094290.1"/>
    </source>
</evidence>
<dbReference type="InterPro" id="IPR000863">
    <property type="entry name" value="Sulfotransferase_dom"/>
</dbReference>
<dbReference type="InterPro" id="IPR037359">
    <property type="entry name" value="NST/OST"/>
</dbReference>
<dbReference type="Proteomes" id="UP000744980">
    <property type="component" value="Unassembled WGS sequence"/>
</dbReference>
<accession>A0AAW4FSN6</accession>
<sequence length="284" mass="32890">MEMGDINFLIIGATKSATTWLQQSLQLDPRVHMPDPEIHYFSRYHDRGDRWYLENFKPASEGLIIGEKSNSYLDTPAAAARIHHSLPHVLLVAQLRNPVERAYSDYCMLHRRGEATGDIERYLDPRQGAGGRFLEGGLYFRQLRRFLEFFPRERLLVLFYEDLKRDAAGQVQDLRHFLGLDGNPAFEPVAQRVKDKTKPLVDARLRQILKPLKPIVAPLRDTKGFEFLRSMISAEFKYVPLNKELTSRMIGYYEDETDRLAGLLGRDLGDWLKAPMEDIKRRSV</sequence>
<dbReference type="RefSeq" id="WP_057224190.1">
    <property type="nucleotide sequence ID" value="NZ_CP083374.1"/>
</dbReference>
<name>A0AAW4FSN6_9HYPH</name>
<keyword evidence="1" id="KW-0808">Transferase</keyword>
<feature type="domain" description="Sulfotransferase" evidence="3">
    <location>
        <begin position="7"/>
        <end position="181"/>
    </location>
</feature>
<evidence type="ECO:0000313" key="5">
    <source>
        <dbReference type="Proteomes" id="UP000744980"/>
    </source>
</evidence>
<dbReference type="Pfam" id="PF00685">
    <property type="entry name" value="Sulfotransfer_1"/>
    <property type="match status" value="1"/>
</dbReference>
<protein>
    <submittedName>
        <fullName evidence="4">Sulfotransferase</fullName>
    </submittedName>
</protein>
<dbReference type="GO" id="GO:0008146">
    <property type="term" value="F:sulfotransferase activity"/>
    <property type="evidence" value="ECO:0007669"/>
    <property type="project" value="InterPro"/>
</dbReference>
<keyword evidence="5" id="KW-1185">Reference proteome</keyword>